<dbReference type="EMBL" id="CP071382">
    <property type="protein sequence ID" value="QSV45006.1"/>
    <property type="molecule type" value="Genomic_DNA"/>
</dbReference>
<gene>
    <name evidence="1" type="ORF">JZM60_12720</name>
</gene>
<evidence type="ECO:0000313" key="1">
    <source>
        <dbReference type="EMBL" id="QSV45006.1"/>
    </source>
</evidence>
<dbReference type="RefSeq" id="WP_207162812.1">
    <property type="nucleotide sequence ID" value="NZ_CP071382.1"/>
</dbReference>
<keyword evidence="2" id="KW-1185">Reference proteome</keyword>
<proteinExistence type="predicted"/>
<accession>A0ABX7Q1L5</accession>
<name>A0ABX7Q1L5_9BACT</name>
<dbReference type="Proteomes" id="UP000663651">
    <property type="component" value="Chromosome"/>
</dbReference>
<reference evidence="1 2" key="1">
    <citation type="submission" date="2021-03" db="EMBL/GenBank/DDBJ databases">
        <title>Geobacter metallireducens gen. nov. sp. nov., a microorganism capable of coupling the complete oxidation of organic compounds to the reduction of iron and other metals.</title>
        <authorList>
            <person name="Li Y."/>
        </authorList>
    </citation>
    <scope>NUCLEOTIDE SEQUENCE [LARGE SCALE GENOMIC DNA]</scope>
    <source>
        <strain evidence="1 2">Jerry-YX</strain>
    </source>
</reference>
<evidence type="ECO:0000313" key="2">
    <source>
        <dbReference type="Proteomes" id="UP000663651"/>
    </source>
</evidence>
<sequence length="84" mass="9260">MSKKREKTVSNRPLETDYLKIVAETVNPETWKLIVDAAVQQAIDGDHEAREWLSTHLLKGAPALSGIPAAESGRELTEMLFGKA</sequence>
<protein>
    <submittedName>
        <fullName evidence="1">Uncharacterized protein</fullName>
    </submittedName>
</protein>
<organism evidence="1 2">
    <name type="scientific">Geobacter benzoatilyticus</name>
    <dbReference type="NCBI Taxonomy" id="2815309"/>
    <lineage>
        <taxon>Bacteria</taxon>
        <taxon>Pseudomonadati</taxon>
        <taxon>Thermodesulfobacteriota</taxon>
        <taxon>Desulfuromonadia</taxon>
        <taxon>Geobacterales</taxon>
        <taxon>Geobacteraceae</taxon>
        <taxon>Geobacter</taxon>
    </lineage>
</organism>